<dbReference type="GO" id="GO:0005829">
    <property type="term" value="C:cytosol"/>
    <property type="evidence" value="ECO:0007669"/>
    <property type="project" value="TreeGrafter"/>
</dbReference>
<dbReference type="AlphaFoldDB" id="A0A4P9W2J0"/>
<dbReference type="GO" id="GO:0006545">
    <property type="term" value="P:glycine biosynthetic process"/>
    <property type="evidence" value="ECO:0007669"/>
    <property type="project" value="TreeGrafter"/>
</dbReference>
<feature type="domain" description="Aromatic amino acid beta-eliminating lyase/threonine aldolase" evidence="4">
    <location>
        <begin position="1"/>
        <end position="85"/>
    </location>
</feature>
<dbReference type="SUPFAM" id="SSF53383">
    <property type="entry name" value="PLP-dependent transferases"/>
    <property type="match status" value="1"/>
</dbReference>
<evidence type="ECO:0000313" key="5">
    <source>
        <dbReference type="EMBL" id="RKO86469.1"/>
    </source>
</evidence>
<feature type="non-terminal residue" evidence="5">
    <location>
        <position position="85"/>
    </location>
</feature>
<dbReference type="InterPro" id="IPR015421">
    <property type="entry name" value="PyrdxlP-dep_Trfase_major"/>
</dbReference>
<dbReference type="OrthoDB" id="10261951at2759"/>
<reference evidence="6" key="1">
    <citation type="journal article" date="2018" name="Nat. Microbiol.">
        <title>Leveraging single-cell genomics to expand the fungal tree of life.</title>
        <authorList>
            <person name="Ahrendt S.R."/>
            <person name="Quandt C.A."/>
            <person name="Ciobanu D."/>
            <person name="Clum A."/>
            <person name="Salamov A."/>
            <person name="Andreopoulos B."/>
            <person name="Cheng J.F."/>
            <person name="Woyke T."/>
            <person name="Pelin A."/>
            <person name="Henrissat B."/>
            <person name="Reynolds N.K."/>
            <person name="Benny G.L."/>
            <person name="Smith M.E."/>
            <person name="James T.Y."/>
            <person name="Grigoriev I.V."/>
        </authorList>
    </citation>
    <scope>NUCLEOTIDE SEQUENCE [LARGE SCALE GENOMIC DNA]</scope>
</reference>
<dbReference type="Pfam" id="PF01212">
    <property type="entry name" value="Beta_elim_lyase"/>
    <property type="match status" value="1"/>
</dbReference>
<feature type="non-terminal residue" evidence="5">
    <location>
        <position position="1"/>
    </location>
</feature>
<dbReference type="EMBL" id="KZ998171">
    <property type="protein sequence ID" value="RKO86469.1"/>
    <property type="molecule type" value="Genomic_DNA"/>
</dbReference>
<dbReference type="InterPro" id="IPR001597">
    <property type="entry name" value="ArAA_b-elim_lyase/Thr_aldolase"/>
</dbReference>
<dbReference type="Gene3D" id="3.40.640.10">
    <property type="entry name" value="Type I PLP-dependent aspartate aminotransferase-like (Major domain)"/>
    <property type="match status" value="1"/>
</dbReference>
<organism evidence="5 6">
    <name type="scientific">Blyttiomyces helicus</name>
    <dbReference type="NCBI Taxonomy" id="388810"/>
    <lineage>
        <taxon>Eukaryota</taxon>
        <taxon>Fungi</taxon>
        <taxon>Fungi incertae sedis</taxon>
        <taxon>Chytridiomycota</taxon>
        <taxon>Chytridiomycota incertae sedis</taxon>
        <taxon>Chytridiomycetes</taxon>
        <taxon>Chytridiomycetes incertae sedis</taxon>
        <taxon>Blyttiomyces</taxon>
    </lineage>
</organism>
<gene>
    <name evidence="5" type="ORF">BDK51DRAFT_4312</name>
</gene>
<dbReference type="InterPro" id="IPR015424">
    <property type="entry name" value="PyrdxlP-dep_Trfase"/>
</dbReference>
<evidence type="ECO:0000256" key="1">
    <source>
        <dbReference type="ARBA" id="ARBA00001933"/>
    </source>
</evidence>
<name>A0A4P9W2J0_9FUNG</name>
<comment type="cofactor">
    <cofactor evidence="1">
        <name>pyridoxal 5'-phosphate</name>
        <dbReference type="ChEBI" id="CHEBI:597326"/>
    </cofactor>
</comment>
<keyword evidence="5" id="KW-0808">Transferase</keyword>
<dbReference type="GO" id="GO:0016740">
    <property type="term" value="F:transferase activity"/>
    <property type="evidence" value="ECO:0007669"/>
    <property type="project" value="UniProtKB-KW"/>
</dbReference>
<comment type="similarity">
    <text evidence="2">Belongs to the threonine aldolase family.</text>
</comment>
<accession>A0A4P9W2J0</accession>
<evidence type="ECO:0000256" key="2">
    <source>
        <dbReference type="ARBA" id="ARBA00006966"/>
    </source>
</evidence>
<dbReference type="PANTHER" id="PTHR48097">
    <property type="entry name" value="L-THREONINE ALDOLASE-RELATED"/>
    <property type="match status" value="1"/>
</dbReference>
<dbReference type="Proteomes" id="UP000269721">
    <property type="component" value="Unassembled WGS sequence"/>
</dbReference>
<keyword evidence="6" id="KW-1185">Reference proteome</keyword>
<dbReference type="GO" id="GO:0008732">
    <property type="term" value="F:L-allo-threonine aldolase activity"/>
    <property type="evidence" value="ECO:0007669"/>
    <property type="project" value="TreeGrafter"/>
</dbReference>
<evidence type="ECO:0000313" key="6">
    <source>
        <dbReference type="Proteomes" id="UP000269721"/>
    </source>
</evidence>
<sequence>VTKPTPAMLEAMFNVPVGDDVFEEDPSITAFQKRVADLAGHEAGMFCASGTMSNQLGIRTHLLAPPYSVICDSLAHVHSSEAGGI</sequence>
<dbReference type="PANTHER" id="PTHR48097:SF9">
    <property type="entry name" value="L-THREONINE ALDOLASE"/>
    <property type="match status" value="1"/>
</dbReference>
<protein>
    <submittedName>
        <fullName evidence="5">Pyridoxal phosphate-dependent transferase</fullName>
    </submittedName>
</protein>
<evidence type="ECO:0000256" key="3">
    <source>
        <dbReference type="ARBA" id="ARBA00022898"/>
    </source>
</evidence>
<keyword evidence="3" id="KW-0663">Pyridoxal phosphate</keyword>
<dbReference type="GO" id="GO:0006567">
    <property type="term" value="P:L-threonine catabolic process"/>
    <property type="evidence" value="ECO:0007669"/>
    <property type="project" value="TreeGrafter"/>
</dbReference>
<evidence type="ECO:0000259" key="4">
    <source>
        <dbReference type="Pfam" id="PF01212"/>
    </source>
</evidence>
<proteinExistence type="inferred from homology"/>